<dbReference type="EMBL" id="CP048649">
    <property type="protein sequence ID" value="QIB68590.1"/>
    <property type="molecule type" value="Genomic_DNA"/>
</dbReference>
<protein>
    <submittedName>
        <fullName evidence="1">Uncharacterized protein</fullName>
    </submittedName>
</protein>
<reference evidence="1 2" key="1">
    <citation type="submission" date="2020-02" db="EMBL/GenBank/DDBJ databases">
        <authorList>
            <person name="Kim Y.B."/>
            <person name="Roh S.W."/>
        </authorList>
    </citation>
    <scope>NUCLEOTIDE SEQUENCE [LARGE SCALE GENOMIC DNA]</scope>
    <source>
        <strain evidence="1 2">DSM 103574</strain>
    </source>
</reference>
<dbReference type="KEGG" id="abut:Ami103574_04310"/>
<name>A0A858BUH4_9FIRM</name>
<evidence type="ECO:0000313" key="1">
    <source>
        <dbReference type="EMBL" id="QIB68590.1"/>
    </source>
</evidence>
<evidence type="ECO:0000313" key="2">
    <source>
        <dbReference type="Proteomes" id="UP000466848"/>
    </source>
</evidence>
<dbReference type="Proteomes" id="UP000466848">
    <property type="component" value="Chromosome"/>
</dbReference>
<accession>A0A858BUH4</accession>
<dbReference type="AlphaFoldDB" id="A0A858BUH4"/>
<dbReference type="RefSeq" id="WP_163065453.1">
    <property type="nucleotide sequence ID" value="NZ_CP048649.1"/>
</dbReference>
<proteinExistence type="predicted"/>
<gene>
    <name evidence="1" type="ORF">Ami103574_04310</name>
</gene>
<keyword evidence="2" id="KW-1185">Reference proteome</keyword>
<organism evidence="1 2">
    <name type="scientific">Aminipila butyrica</name>
    <dbReference type="NCBI Taxonomy" id="433296"/>
    <lineage>
        <taxon>Bacteria</taxon>
        <taxon>Bacillati</taxon>
        <taxon>Bacillota</taxon>
        <taxon>Clostridia</taxon>
        <taxon>Peptostreptococcales</taxon>
        <taxon>Anaerovoracaceae</taxon>
        <taxon>Aminipila</taxon>
    </lineage>
</organism>
<sequence>MTDYYSRCAFPKPVNKKKKKLYNGYKDKPNRVCAFKGTPYAERHEIFGGPNRQKSIQYGLQVDLSHEVHERVTNPRTDKDLDLVRQLKEYGQKMFEDIIREQGGTDVEARKSFMHEFGKNYLEPLGREGV</sequence>